<dbReference type="InterPro" id="IPR032675">
    <property type="entry name" value="LRR_dom_sf"/>
</dbReference>
<name>A0A162PJZ9_PHYB8</name>
<feature type="domain" description="F-box" evidence="1">
    <location>
        <begin position="4"/>
        <end position="49"/>
    </location>
</feature>
<dbReference type="InterPro" id="IPR001810">
    <property type="entry name" value="F-box_dom"/>
</dbReference>
<dbReference type="Pfam" id="PF12937">
    <property type="entry name" value="F-box-like"/>
    <property type="match status" value="1"/>
</dbReference>
<reference evidence="3" key="1">
    <citation type="submission" date="2015-06" db="EMBL/GenBank/DDBJ databases">
        <title>Expansion of signal transduction pathways in fungi by whole-genome duplication.</title>
        <authorList>
            <consortium name="DOE Joint Genome Institute"/>
            <person name="Corrochano L.M."/>
            <person name="Kuo A."/>
            <person name="Marcet-Houben M."/>
            <person name="Polaino S."/>
            <person name="Salamov A."/>
            <person name="Villalobos J.M."/>
            <person name="Alvarez M.I."/>
            <person name="Avalos J."/>
            <person name="Benito E.P."/>
            <person name="Benoit I."/>
            <person name="Burger G."/>
            <person name="Camino L.P."/>
            <person name="Canovas D."/>
            <person name="Cerda-Olmedo E."/>
            <person name="Cheng J.-F."/>
            <person name="Dominguez A."/>
            <person name="Elias M."/>
            <person name="Eslava A.P."/>
            <person name="Glaser F."/>
            <person name="Grimwood J."/>
            <person name="Gutierrez G."/>
            <person name="Heitman J."/>
            <person name="Henrissat B."/>
            <person name="Iturriaga E.A."/>
            <person name="Lang B.F."/>
            <person name="Lavin J.L."/>
            <person name="Lee S."/>
            <person name="Li W."/>
            <person name="Lindquist E."/>
            <person name="Lopez-Garcia S."/>
            <person name="Luque E.M."/>
            <person name="Marcos A.T."/>
            <person name="Martin J."/>
            <person name="McCluskey K."/>
            <person name="Medina H.R."/>
            <person name="Miralles-Duran A."/>
            <person name="Miyazaki A."/>
            <person name="Munoz-Torres E."/>
            <person name="Oguiza J.A."/>
            <person name="Ohm R."/>
            <person name="Olmedo M."/>
            <person name="Orejas M."/>
            <person name="Ortiz-Castellanos L."/>
            <person name="Pisabarro A.G."/>
            <person name="Rodriguez-Romero J."/>
            <person name="Ruiz-Herrera J."/>
            <person name="Ruiz-Vazquez R."/>
            <person name="Sanz C."/>
            <person name="Schackwitz W."/>
            <person name="Schmutz J."/>
            <person name="Shahriari M."/>
            <person name="Shelest E."/>
            <person name="Silva-Franco F."/>
            <person name="Soanes D."/>
            <person name="Syed K."/>
            <person name="Tagua V.G."/>
            <person name="Talbot N.J."/>
            <person name="Thon M."/>
            <person name="De vries R.P."/>
            <person name="Wiebenga A."/>
            <person name="Yadav J.S."/>
            <person name="Braun E.L."/>
            <person name="Baker S."/>
            <person name="Garre V."/>
            <person name="Horwitz B."/>
            <person name="Torres-Martinez S."/>
            <person name="Idnurm A."/>
            <person name="Herrera-Estrella A."/>
            <person name="Gabaldon T."/>
            <person name="Grigoriev I.V."/>
        </authorList>
    </citation>
    <scope>NUCLEOTIDE SEQUENCE [LARGE SCALE GENOMIC DNA]</scope>
    <source>
        <strain evidence="3">NRRL 1555(-)</strain>
    </source>
</reference>
<dbReference type="InParanoid" id="A0A162PJZ9"/>
<protein>
    <recommendedName>
        <fullName evidence="1">F-box domain-containing protein</fullName>
    </recommendedName>
</protein>
<dbReference type="VEuPathDB" id="FungiDB:PHYBLDRAFT_168910"/>
<accession>A0A162PJZ9</accession>
<dbReference type="SMART" id="SM00256">
    <property type="entry name" value="FBOX"/>
    <property type="match status" value="1"/>
</dbReference>
<organism evidence="2 3">
    <name type="scientific">Phycomyces blakesleeanus (strain ATCC 8743b / DSM 1359 / FGSC 10004 / NBRC 33097 / NRRL 1555)</name>
    <dbReference type="NCBI Taxonomy" id="763407"/>
    <lineage>
        <taxon>Eukaryota</taxon>
        <taxon>Fungi</taxon>
        <taxon>Fungi incertae sedis</taxon>
        <taxon>Mucoromycota</taxon>
        <taxon>Mucoromycotina</taxon>
        <taxon>Mucoromycetes</taxon>
        <taxon>Mucorales</taxon>
        <taxon>Phycomycetaceae</taxon>
        <taxon>Phycomyces</taxon>
    </lineage>
</organism>
<evidence type="ECO:0000313" key="2">
    <source>
        <dbReference type="EMBL" id="OAD73567.1"/>
    </source>
</evidence>
<evidence type="ECO:0000259" key="1">
    <source>
        <dbReference type="PROSITE" id="PS50181"/>
    </source>
</evidence>
<sequence>MVIFMRSLELPFEILTQIADDLSTKDRLYCALTCKTWRYPFQSSLWKKIRFYSPDDVQTLINIVKASQNVQTPHGSCVHSLRIGCHYNATEISDINFSGLFRYLPNMKSLHLENISYDDIDTDITRSDKIWKSLENLKIHYKGTRQKKSAKPLFELINACVILQKLEISAGCNGYRMKFSVDDFESMHQHLQDLSAIKVDIYLSPDFSAILDNIPDITLAFSVTSVEINSKEYKYVDEYGSASRNNWNPLWLYYFSLKYPNLRSLKLNITDTCSTPINSDERQALITLFHSNPNAFQHLETFDLKTDRYFEHSDFILWELFCALKTPLKHLKLDTTKYGQVDPSYPMNVNRILQSFSGTLESLSVKGFIYNYTNENTILELSSYNPLLTDLCISGSNMSLNLNDILDNFVSLKQLKIDGGTFLSNPYTTNGESNQREQQEQKQKQHELQILTLKNCAVTAEIFNILSFRCRKLKHITLDTVVINGYICKKTGCLLLDMSHIFLKTLRIGQVQYSTSHEESDINNNICLTLLSQSNGLQISDEKNEREKKKINSEYPTVTSHAIDWIYAYEYFGKYGESYIQTTKLSDKGANIALEYYQNFQSNKTSQTLEDYSSYDNEDPDMDRKCELYKGYTELRFGKIEAVHVIRILYRDLY</sequence>
<dbReference type="RefSeq" id="XP_018291607.1">
    <property type="nucleotide sequence ID" value="XM_018435966.1"/>
</dbReference>
<dbReference type="Gene3D" id="3.80.10.10">
    <property type="entry name" value="Ribonuclease Inhibitor"/>
    <property type="match status" value="2"/>
</dbReference>
<gene>
    <name evidence="2" type="ORF">PHYBLDRAFT_168910</name>
</gene>
<dbReference type="OrthoDB" id="2253782at2759"/>
<dbReference type="Proteomes" id="UP000077315">
    <property type="component" value="Unassembled WGS sequence"/>
</dbReference>
<keyword evidence="3" id="KW-1185">Reference proteome</keyword>
<dbReference type="InterPro" id="IPR036047">
    <property type="entry name" value="F-box-like_dom_sf"/>
</dbReference>
<evidence type="ECO:0000313" key="3">
    <source>
        <dbReference type="Proteomes" id="UP000077315"/>
    </source>
</evidence>
<dbReference type="SUPFAM" id="SSF81383">
    <property type="entry name" value="F-box domain"/>
    <property type="match status" value="1"/>
</dbReference>
<dbReference type="GeneID" id="28996872"/>
<dbReference type="EMBL" id="KV440981">
    <property type="protein sequence ID" value="OAD73567.1"/>
    <property type="molecule type" value="Genomic_DNA"/>
</dbReference>
<dbReference type="PROSITE" id="PS50181">
    <property type="entry name" value="FBOX"/>
    <property type="match status" value="1"/>
</dbReference>
<proteinExistence type="predicted"/>
<dbReference type="AlphaFoldDB" id="A0A162PJZ9"/>